<dbReference type="Pfam" id="PF04183">
    <property type="entry name" value="IucA_IucC"/>
    <property type="match status" value="1"/>
</dbReference>
<dbReference type="InterPro" id="IPR037455">
    <property type="entry name" value="LucA/IucC-like"/>
</dbReference>
<sequence>MSLGAERRGESDVDPSDRADAATVHAFLNCYLRETGDYEVADAAVGGVEPGPDGILRTTLPEQGVELLAPLVHRSPTERHLFETPVRYRLAEEKKAHPADAATLASLVVKDLTVASDGDAVPDELLERVLRSKRSVESFVAARGGDEERLYAEQLSFRDAEQALVFGHHRHPTPKSRRGIAARNRATYAPELRGSFPLHYFRAAPDLVSADSALDRSAAAWVKDALRDDPDVPASFVAEHVESEDALLPVHPWQAKHLLERERVRRHLGDGLEHLGAVGREFYPTTSVRTLYSEDAPFMVKSSLNVQITNSVRTNKRPELERGVAVAELLDTDFGDELEAAFPDFDIVRDPAYLALDVGDGRESGLETVLRANPFRGDAAENATPLVSLCQDAVAGRSRLGRLVASIADREGRPADEVSAEWFRRYLRISVRPVVWLYLAQGVGVEAHQQNSVLTLDEEGYPAEFRYRDNQGFYFPASVYPEVEAYLPSVGERADTVCSDAVADERLRYYVILNNALGVVNAFGSAGLVGERRLLGLLRDELERARERYDRPSSEFLDPLLESPTVPCKANLLTRFRGLDELENDLENQSVYADVKNPLVTELDR</sequence>
<evidence type="ECO:0000259" key="1">
    <source>
        <dbReference type="Pfam" id="PF04183"/>
    </source>
</evidence>
<dbReference type="AlphaFoldDB" id="A0ABD5U080"/>
<proteinExistence type="predicted"/>
<evidence type="ECO:0000313" key="4">
    <source>
        <dbReference type="Proteomes" id="UP001596408"/>
    </source>
</evidence>
<keyword evidence="4" id="KW-1185">Reference proteome</keyword>
<protein>
    <submittedName>
        <fullName evidence="3">IucA/IucC family protein</fullName>
    </submittedName>
</protein>
<dbReference type="RefSeq" id="WP_379697606.1">
    <property type="nucleotide sequence ID" value="NZ_JBHSXH010000015.1"/>
</dbReference>
<organism evidence="3 4">
    <name type="scientific">Halopelagius fulvigenes</name>
    <dbReference type="NCBI Taxonomy" id="1198324"/>
    <lineage>
        <taxon>Archaea</taxon>
        <taxon>Methanobacteriati</taxon>
        <taxon>Methanobacteriota</taxon>
        <taxon>Stenosarchaea group</taxon>
        <taxon>Halobacteria</taxon>
        <taxon>Halobacteriales</taxon>
        <taxon>Haloferacaceae</taxon>
    </lineage>
</organism>
<dbReference type="Pfam" id="PF06276">
    <property type="entry name" value="FhuF"/>
    <property type="match status" value="1"/>
</dbReference>
<dbReference type="GO" id="GO:0016881">
    <property type="term" value="F:acid-amino acid ligase activity"/>
    <property type="evidence" value="ECO:0007669"/>
    <property type="project" value="UniProtKB-ARBA"/>
</dbReference>
<gene>
    <name evidence="3" type="ORF">ACFQEV_14890</name>
</gene>
<evidence type="ECO:0000259" key="2">
    <source>
        <dbReference type="Pfam" id="PF06276"/>
    </source>
</evidence>
<accession>A0ABD5U080</accession>
<evidence type="ECO:0000313" key="3">
    <source>
        <dbReference type="EMBL" id="MFC6826267.1"/>
    </source>
</evidence>
<dbReference type="PANTHER" id="PTHR34384">
    <property type="entry name" value="L-2,3-DIAMINOPROPANOATE--CITRATE LIGASE"/>
    <property type="match status" value="1"/>
</dbReference>
<dbReference type="EMBL" id="JBHSXH010000015">
    <property type="protein sequence ID" value="MFC6826267.1"/>
    <property type="molecule type" value="Genomic_DNA"/>
</dbReference>
<dbReference type="PANTHER" id="PTHR34384:SF5">
    <property type="entry name" value="L-2,3-DIAMINOPROPANOATE--CITRATE LIGASE"/>
    <property type="match status" value="1"/>
</dbReference>
<dbReference type="InterPro" id="IPR007310">
    <property type="entry name" value="Aerobactin_biosyn_IucA/IucC_N"/>
</dbReference>
<dbReference type="InterPro" id="IPR022770">
    <property type="entry name" value="IucA/IucC-like_C"/>
</dbReference>
<feature type="domain" description="Aerobactin siderophore biosynthesis IucA/IucC-like C-terminal" evidence="2">
    <location>
        <begin position="421"/>
        <end position="583"/>
    </location>
</feature>
<dbReference type="Proteomes" id="UP001596408">
    <property type="component" value="Unassembled WGS sequence"/>
</dbReference>
<name>A0ABD5U080_9EURY</name>
<reference evidence="3 4" key="1">
    <citation type="journal article" date="2019" name="Int. J. Syst. Evol. Microbiol.">
        <title>The Global Catalogue of Microorganisms (GCM) 10K type strain sequencing project: providing services to taxonomists for standard genome sequencing and annotation.</title>
        <authorList>
            <consortium name="The Broad Institute Genomics Platform"/>
            <consortium name="The Broad Institute Genome Sequencing Center for Infectious Disease"/>
            <person name="Wu L."/>
            <person name="Ma J."/>
        </authorList>
    </citation>
    <scope>NUCLEOTIDE SEQUENCE [LARGE SCALE GENOMIC DNA]</scope>
    <source>
        <strain evidence="3 4">YIM 94188</strain>
    </source>
</reference>
<dbReference type="Gene3D" id="1.10.510.40">
    <property type="match status" value="1"/>
</dbReference>
<comment type="caution">
    <text evidence="3">The sequence shown here is derived from an EMBL/GenBank/DDBJ whole genome shotgun (WGS) entry which is preliminary data.</text>
</comment>
<feature type="domain" description="Aerobactin siderophore biosynthesis IucA/IucC N-terminal" evidence="1">
    <location>
        <begin position="156"/>
        <end position="391"/>
    </location>
</feature>